<dbReference type="AlphaFoldDB" id="A0A6S6SU54"/>
<comment type="cofactor">
    <cofactor evidence="1">
        <name>Fe(2+)</name>
        <dbReference type="ChEBI" id="CHEBI:29033"/>
    </cofactor>
</comment>
<dbReference type="Pfam" id="PF05721">
    <property type="entry name" value="PhyH"/>
    <property type="match status" value="1"/>
</dbReference>
<dbReference type="SUPFAM" id="SSF51197">
    <property type="entry name" value="Clavaminate synthase-like"/>
    <property type="match status" value="1"/>
</dbReference>
<dbReference type="GO" id="GO:0005506">
    <property type="term" value="F:iron ion binding"/>
    <property type="evidence" value="ECO:0007669"/>
    <property type="project" value="UniProtKB-ARBA"/>
</dbReference>
<evidence type="ECO:0008006" key="3">
    <source>
        <dbReference type="Google" id="ProtNLM"/>
    </source>
</evidence>
<proteinExistence type="predicted"/>
<dbReference type="PANTHER" id="PTHR20883">
    <property type="entry name" value="PHYTANOYL-COA DIOXYGENASE DOMAIN CONTAINING 1"/>
    <property type="match status" value="1"/>
</dbReference>
<name>A0A6S6SU54_9BACT</name>
<dbReference type="InterPro" id="IPR008775">
    <property type="entry name" value="Phytyl_CoA_dOase-like"/>
</dbReference>
<evidence type="ECO:0000256" key="1">
    <source>
        <dbReference type="ARBA" id="ARBA00001954"/>
    </source>
</evidence>
<dbReference type="Gene3D" id="2.60.120.620">
    <property type="entry name" value="q2cbj1_9rhob like domain"/>
    <property type="match status" value="1"/>
</dbReference>
<evidence type="ECO:0000313" key="2">
    <source>
        <dbReference type="EMBL" id="CAA6806825.1"/>
    </source>
</evidence>
<sequence>MKKVVNTKVFKYKDNKFIDFFNKHGWVVIENFTSIETLESLKSKFNQIKREKAHSQNIPIDDYASEITQWRNLWREDEVFKNMIFNEKGVHSIAQKGMQWSGVKLLHDHVIEKLNDVTSIFPWHQDSMFWPVDIEGCSVWTPFENVTENGGCLEVIDGSHLNTCDRPLDFMAEEKNDFDISTTKTLLPIKKGSTILLHSLTYHRSSVNKETINRTVYLSLWIHPDAKWRPDLVDWHPINKHVESKEKECLEGKMFPMFGKTVKIKEESKDIHEGTDYGVGISMFNASDKIKEQFRNIVGETNNLFSERNRHIIISETIRNKFCKDEKLLNKVLYGIMISISSYGHDESRNVYNSSYKKWWEIAGEQWDNYQIVKQNS</sequence>
<reference evidence="2" key="1">
    <citation type="submission" date="2020-01" db="EMBL/GenBank/DDBJ databases">
        <authorList>
            <person name="Meier V. D."/>
            <person name="Meier V D."/>
        </authorList>
    </citation>
    <scope>NUCLEOTIDE SEQUENCE</scope>
    <source>
        <strain evidence="2">HLG_WM_MAG_06</strain>
    </source>
</reference>
<dbReference type="PANTHER" id="PTHR20883:SF48">
    <property type="entry name" value="ECTOINE DIOXYGENASE"/>
    <property type="match status" value="1"/>
</dbReference>
<organism evidence="2">
    <name type="scientific">uncultured Sulfurovum sp</name>
    <dbReference type="NCBI Taxonomy" id="269237"/>
    <lineage>
        <taxon>Bacteria</taxon>
        <taxon>Pseudomonadati</taxon>
        <taxon>Campylobacterota</taxon>
        <taxon>Epsilonproteobacteria</taxon>
        <taxon>Campylobacterales</taxon>
        <taxon>Sulfurovaceae</taxon>
        <taxon>Sulfurovum</taxon>
        <taxon>environmental samples</taxon>
    </lineage>
</organism>
<protein>
    <recommendedName>
        <fullName evidence="3">Phytanoyl-CoA dioxygenase</fullName>
    </recommendedName>
</protein>
<gene>
    <name evidence="2" type="ORF">HELGO_WM15605</name>
</gene>
<dbReference type="EMBL" id="CACVAP010000051">
    <property type="protein sequence ID" value="CAA6806825.1"/>
    <property type="molecule type" value="Genomic_DNA"/>
</dbReference>
<accession>A0A6S6SU54</accession>
<dbReference type="GO" id="GO:0016706">
    <property type="term" value="F:2-oxoglutarate-dependent dioxygenase activity"/>
    <property type="evidence" value="ECO:0007669"/>
    <property type="project" value="UniProtKB-ARBA"/>
</dbReference>